<keyword evidence="1" id="KW-1133">Transmembrane helix</keyword>
<dbReference type="RefSeq" id="WP_141847983.1">
    <property type="nucleotide sequence ID" value="NZ_BAAAPR010000004.1"/>
</dbReference>
<gene>
    <name evidence="2" type="ORF">FB458_1556</name>
</gene>
<keyword evidence="1" id="KW-0472">Membrane</keyword>
<proteinExistence type="predicted"/>
<organism evidence="2 3">
    <name type="scientific">Lapillicoccus jejuensis</name>
    <dbReference type="NCBI Taxonomy" id="402171"/>
    <lineage>
        <taxon>Bacteria</taxon>
        <taxon>Bacillati</taxon>
        <taxon>Actinomycetota</taxon>
        <taxon>Actinomycetes</taxon>
        <taxon>Micrococcales</taxon>
        <taxon>Intrasporangiaceae</taxon>
        <taxon>Lapillicoccus</taxon>
    </lineage>
</organism>
<feature type="transmembrane region" description="Helical" evidence="1">
    <location>
        <begin position="106"/>
        <end position="129"/>
    </location>
</feature>
<keyword evidence="3" id="KW-1185">Reference proteome</keyword>
<evidence type="ECO:0000313" key="3">
    <source>
        <dbReference type="Proteomes" id="UP000317893"/>
    </source>
</evidence>
<comment type="caution">
    <text evidence="2">The sequence shown here is derived from an EMBL/GenBank/DDBJ whole genome shotgun (WGS) entry which is preliminary data.</text>
</comment>
<dbReference type="Proteomes" id="UP000317893">
    <property type="component" value="Unassembled WGS sequence"/>
</dbReference>
<sequence>MATLTSLRTPVGVPAGLGRHLLADLRWTFRPPWTWLSGVGANLVLAALWWVVVPFVHHHHGDWGVIVGTYLAGFVLADVTSTNVLGADHERVATALADGVSLRRLLLVKNVSLLLVVAVPLLVTCAAISSEHRHLGDLEVALPLVLFPVLTWLGIGNLLSVALPEPALPLRRRWEQRRRWRTTLRWLLVLGLPYALSLAVDPLRVVPDETVRWLRGGEHAGDLATGAAVLGVGLAFYLVGTALALTWHRVRGVRLSPR</sequence>
<evidence type="ECO:0000256" key="1">
    <source>
        <dbReference type="SAM" id="Phobius"/>
    </source>
</evidence>
<feature type="transmembrane region" description="Helical" evidence="1">
    <location>
        <begin position="33"/>
        <end position="51"/>
    </location>
</feature>
<feature type="transmembrane region" description="Helical" evidence="1">
    <location>
        <begin position="223"/>
        <end position="248"/>
    </location>
</feature>
<name>A0A542DZI4_9MICO</name>
<reference evidence="2 3" key="1">
    <citation type="submission" date="2019-06" db="EMBL/GenBank/DDBJ databases">
        <title>Sequencing the genomes of 1000 actinobacteria strains.</title>
        <authorList>
            <person name="Klenk H.-P."/>
        </authorList>
    </citation>
    <scope>NUCLEOTIDE SEQUENCE [LARGE SCALE GENOMIC DNA]</scope>
    <source>
        <strain evidence="2 3">DSM 18607</strain>
    </source>
</reference>
<dbReference type="OrthoDB" id="4377027at2"/>
<feature type="transmembrane region" description="Helical" evidence="1">
    <location>
        <begin position="184"/>
        <end position="203"/>
    </location>
</feature>
<protein>
    <recommendedName>
        <fullName evidence="4">ABC-2 type transport system permease protein</fullName>
    </recommendedName>
</protein>
<keyword evidence="1" id="KW-0812">Transmembrane</keyword>
<feature type="transmembrane region" description="Helical" evidence="1">
    <location>
        <begin position="63"/>
        <end position="85"/>
    </location>
</feature>
<accession>A0A542DZI4</accession>
<evidence type="ECO:0000313" key="2">
    <source>
        <dbReference type="EMBL" id="TQJ08466.1"/>
    </source>
</evidence>
<dbReference type="EMBL" id="VFMN01000001">
    <property type="protein sequence ID" value="TQJ08466.1"/>
    <property type="molecule type" value="Genomic_DNA"/>
</dbReference>
<evidence type="ECO:0008006" key="4">
    <source>
        <dbReference type="Google" id="ProtNLM"/>
    </source>
</evidence>
<feature type="transmembrane region" description="Helical" evidence="1">
    <location>
        <begin position="141"/>
        <end position="163"/>
    </location>
</feature>
<dbReference type="AlphaFoldDB" id="A0A542DZI4"/>